<feature type="compositionally biased region" description="Basic and acidic residues" evidence="1">
    <location>
        <begin position="102"/>
        <end position="118"/>
    </location>
</feature>
<feature type="region of interest" description="Disordered" evidence="1">
    <location>
        <begin position="1"/>
        <end position="160"/>
    </location>
</feature>
<sequence>DHRCGGARAGGGPGWGRGDDRRGEAGAGAHPSAQLFRARAHDGAATAAPEQARRGAAVDELGDALGPGRAARRGAGAYGRTRAARSRRVVRVHEPSPAQRSDPGECYRRRRAAVDVAHRRTGHRPPAQGDLRLCHGGRRRPARRRPRGHPCPARALDGTV</sequence>
<dbReference type="EMBL" id="CADCVH010000031">
    <property type="protein sequence ID" value="CAA9451820.1"/>
    <property type="molecule type" value="Genomic_DNA"/>
</dbReference>
<protein>
    <submittedName>
        <fullName evidence="2">Uncharacterized protein</fullName>
    </submittedName>
</protein>
<feature type="compositionally biased region" description="Low complexity" evidence="1">
    <location>
        <begin position="150"/>
        <end position="160"/>
    </location>
</feature>
<organism evidence="2">
    <name type="scientific">uncultured Rubrobacteraceae bacterium</name>
    <dbReference type="NCBI Taxonomy" id="349277"/>
    <lineage>
        <taxon>Bacteria</taxon>
        <taxon>Bacillati</taxon>
        <taxon>Actinomycetota</taxon>
        <taxon>Rubrobacteria</taxon>
        <taxon>Rubrobacterales</taxon>
        <taxon>Rubrobacteraceae</taxon>
        <taxon>environmental samples</taxon>
    </lineage>
</organism>
<feature type="non-terminal residue" evidence="2">
    <location>
        <position position="1"/>
    </location>
</feature>
<dbReference type="AlphaFoldDB" id="A0A6J4QQS7"/>
<evidence type="ECO:0000313" key="2">
    <source>
        <dbReference type="EMBL" id="CAA9451820.1"/>
    </source>
</evidence>
<feature type="non-terminal residue" evidence="2">
    <location>
        <position position="160"/>
    </location>
</feature>
<proteinExistence type="predicted"/>
<reference evidence="2" key="1">
    <citation type="submission" date="2020-02" db="EMBL/GenBank/DDBJ databases">
        <authorList>
            <person name="Meier V. D."/>
        </authorList>
    </citation>
    <scope>NUCLEOTIDE SEQUENCE</scope>
    <source>
        <strain evidence="2">AVDCRST_MAG02</strain>
    </source>
</reference>
<evidence type="ECO:0000256" key="1">
    <source>
        <dbReference type="SAM" id="MobiDB-lite"/>
    </source>
</evidence>
<name>A0A6J4QQS7_9ACTN</name>
<feature type="compositionally biased region" description="Gly residues" evidence="1">
    <location>
        <begin position="7"/>
        <end position="16"/>
    </location>
</feature>
<gene>
    <name evidence="2" type="ORF">AVDCRST_MAG02-1140</name>
</gene>
<feature type="compositionally biased region" description="Basic residues" evidence="1">
    <location>
        <begin position="135"/>
        <end position="148"/>
    </location>
</feature>
<accession>A0A6J4QQS7</accession>
<feature type="compositionally biased region" description="Low complexity" evidence="1">
    <location>
        <begin position="63"/>
        <end position="81"/>
    </location>
</feature>